<evidence type="ECO:0000313" key="2">
    <source>
        <dbReference type="Proteomes" id="UP001228563"/>
    </source>
</evidence>
<dbReference type="RefSeq" id="WP_032642893.1">
    <property type="nucleotide sequence ID" value="NZ_CP096849.1"/>
</dbReference>
<sequence>MPAITPIQKAAFDAIDNLHFSQIVMNEVCKDPIAEWYSRIILKINKILREANMSEKKTAIAKHYLLGALEIILSVDGKLSLAMTEYAEQSGVSTFFDEGTDYGESTQTASNFGLTLLYTAAENNGVEGEFIDQTIKDLMNDEDLALSATPYLIRYRLTECCYALEYADAPLEFYRELVGYGVISCGKYSRNIDKHAKESGPGELLQLIRTGLLFEFKMLQRVVAVMLSLKNNNTITLPTPDLKMSAVEQKNISDYYKRLVDNWFMGAERKVFVSFQCKNGVSRENVIALLENINKYYLHKRMFSGTQGSWLGTLGAFDIACEHDEDPVIAIYNEESNSHTISEKIRLKYLGLGFSVSARSLYLRYKSVKKERYSQVRYYCFLLLNQGFIIPWHLDNNYYYDMALRFCSTGTNECNYP</sequence>
<dbReference type="AlphaFoldDB" id="A0AAJ6IVD3"/>
<dbReference type="EMBL" id="CP096849">
    <property type="protein sequence ID" value="WMT64941.1"/>
    <property type="molecule type" value="Genomic_DNA"/>
</dbReference>
<organism evidence="1 2">
    <name type="scientific">Enterobacter kobei</name>
    <dbReference type="NCBI Taxonomy" id="208224"/>
    <lineage>
        <taxon>Bacteria</taxon>
        <taxon>Pseudomonadati</taxon>
        <taxon>Pseudomonadota</taxon>
        <taxon>Gammaproteobacteria</taxon>
        <taxon>Enterobacterales</taxon>
        <taxon>Enterobacteriaceae</taxon>
        <taxon>Enterobacter</taxon>
        <taxon>Enterobacter cloacae complex</taxon>
    </lineage>
</organism>
<accession>A0AAJ6IVD3</accession>
<dbReference type="Proteomes" id="UP001228563">
    <property type="component" value="Chromosome"/>
</dbReference>
<protein>
    <submittedName>
        <fullName evidence="1">Uncharacterized protein</fullName>
    </submittedName>
</protein>
<gene>
    <name evidence="1" type="ORF">M2B19_18800</name>
</gene>
<name>A0AAJ6IVD3_9ENTR</name>
<reference evidence="1" key="1">
    <citation type="submission" date="2022-04" db="EMBL/GenBank/DDBJ databases">
        <title>Co-occurrence of mcr-9 and blaNDM-1 in multidrug-resistant Enterobacter kobei strain isolated from an infant with urinary infection.</title>
        <authorList>
            <person name="Zeng H."/>
        </authorList>
    </citation>
    <scope>NUCLEOTIDE SEQUENCE</scope>
    <source>
        <strain evidence="1">EC1382</strain>
    </source>
</reference>
<proteinExistence type="predicted"/>
<evidence type="ECO:0000313" key="1">
    <source>
        <dbReference type="EMBL" id="WMT64941.1"/>
    </source>
</evidence>